<evidence type="ECO:0008006" key="10">
    <source>
        <dbReference type="Google" id="ProtNLM"/>
    </source>
</evidence>
<name>A0ABR6KFD7_9BACT</name>
<dbReference type="Proteomes" id="UP000533637">
    <property type="component" value="Unassembled WGS sequence"/>
</dbReference>
<evidence type="ECO:0000259" key="6">
    <source>
        <dbReference type="Pfam" id="PF07980"/>
    </source>
</evidence>
<keyword evidence="4" id="KW-0472">Membrane</keyword>
<dbReference type="Gene3D" id="1.25.40.390">
    <property type="match status" value="1"/>
</dbReference>
<dbReference type="RefSeq" id="WP_183668129.1">
    <property type="nucleotide sequence ID" value="NZ_BMPB01000006.1"/>
</dbReference>
<comment type="caution">
    <text evidence="8">The sequence shown here is derived from an EMBL/GenBank/DDBJ whole genome shotgun (WGS) entry which is preliminary data.</text>
</comment>
<evidence type="ECO:0000259" key="7">
    <source>
        <dbReference type="Pfam" id="PF14322"/>
    </source>
</evidence>
<dbReference type="InterPro" id="IPR033985">
    <property type="entry name" value="SusD-like_N"/>
</dbReference>
<feature type="domain" description="SusD-like N-terminal" evidence="7">
    <location>
        <begin position="85"/>
        <end position="223"/>
    </location>
</feature>
<evidence type="ECO:0000313" key="9">
    <source>
        <dbReference type="Proteomes" id="UP000533637"/>
    </source>
</evidence>
<accession>A0ABR6KFD7</accession>
<keyword evidence="5" id="KW-0998">Cell outer membrane</keyword>
<evidence type="ECO:0000256" key="1">
    <source>
        <dbReference type="ARBA" id="ARBA00004442"/>
    </source>
</evidence>
<dbReference type="Pfam" id="PF07980">
    <property type="entry name" value="SusD_RagB"/>
    <property type="match status" value="1"/>
</dbReference>
<evidence type="ECO:0000256" key="2">
    <source>
        <dbReference type="ARBA" id="ARBA00006275"/>
    </source>
</evidence>
<keyword evidence="3" id="KW-0732">Signal</keyword>
<dbReference type="Pfam" id="PF14322">
    <property type="entry name" value="SusD-like_3"/>
    <property type="match status" value="1"/>
</dbReference>
<dbReference type="SUPFAM" id="SSF48452">
    <property type="entry name" value="TPR-like"/>
    <property type="match status" value="1"/>
</dbReference>
<evidence type="ECO:0000256" key="4">
    <source>
        <dbReference type="ARBA" id="ARBA00023136"/>
    </source>
</evidence>
<dbReference type="EMBL" id="JACHOC010000001">
    <property type="protein sequence ID" value="MBB4620141.1"/>
    <property type="molecule type" value="Genomic_DNA"/>
</dbReference>
<evidence type="ECO:0000256" key="3">
    <source>
        <dbReference type="ARBA" id="ARBA00022729"/>
    </source>
</evidence>
<sequence>MKKYIYILGLALAMSSCEDFLTRDDPQGITDEEFWKTSGQVESVLGQCYNLPHGFHHYTAPYVSMVHAEGLTDNSYHGADYEGWIVSVANGTVTAEEGKMKDLWSERYKIIRKCCRLLENMDRAYFVDEPEREKIRGEAIILRVYYHWELMRWYGLVEGIPIVDHSLTPVENFMPRSSASEVYDWMLNELDRAIAVADLPFKYDDSRKTKVDRSVAYALKSIIALNAKRYEIARDAAKRIIDSGEYELYYTSQADNDPGKNFRDLFRSVGQNNKERILYTSAGLREAFFRSAGPGLGQQCTVHPLQGFVNAFETKQGKTLDELGTDSLDIYSRNPLYHNNRDPRLGLSVIMPGDSTTFTGYTYNPFSDGPEAIGRPNATRSGFMLKKFIDPLDRNKPYNGSNAFYIIRYPEILLNYVEALIELGDWQNADVLRYINDIRRRADMIEATAGVYNAQDKVRQLMRRERRVELAFEGTRYLDIRRWGIVKEVMEGPIFGAIHPDTGKPIQIEERIFISGKNEVYPIPQSEILANKNMTQNKGYFGNE</sequence>
<dbReference type="InterPro" id="IPR011990">
    <property type="entry name" value="TPR-like_helical_dom_sf"/>
</dbReference>
<feature type="domain" description="RagB/SusD" evidence="6">
    <location>
        <begin position="297"/>
        <end position="540"/>
    </location>
</feature>
<dbReference type="CDD" id="cd08977">
    <property type="entry name" value="SusD"/>
    <property type="match status" value="1"/>
</dbReference>
<protein>
    <recommendedName>
        <fullName evidence="10">RagB/SusD family nutrient uptake outer membrane protein</fullName>
    </recommendedName>
</protein>
<evidence type="ECO:0000256" key="5">
    <source>
        <dbReference type="ARBA" id="ARBA00023237"/>
    </source>
</evidence>
<reference evidence="8 9" key="1">
    <citation type="submission" date="2020-08" db="EMBL/GenBank/DDBJ databases">
        <title>Genomic Encyclopedia of Type Strains, Phase IV (KMG-IV): sequencing the most valuable type-strain genomes for metagenomic binning, comparative biology and taxonomic classification.</title>
        <authorList>
            <person name="Goeker M."/>
        </authorList>
    </citation>
    <scope>NUCLEOTIDE SEQUENCE [LARGE SCALE GENOMIC DNA]</scope>
    <source>
        <strain evidence="8 9">DSM 102983</strain>
    </source>
</reference>
<evidence type="ECO:0000313" key="8">
    <source>
        <dbReference type="EMBL" id="MBB4620141.1"/>
    </source>
</evidence>
<gene>
    <name evidence="8" type="ORF">GGQ57_000015</name>
</gene>
<proteinExistence type="inferred from homology"/>
<comment type="subcellular location">
    <subcellularLocation>
        <location evidence="1">Cell outer membrane</location>
    </subcellularLocation>
</comment>
<comment type="similarity">
    <text evidence="2">Belongs to the SusD family.</text>
</comment>
<keyword evidence="9" id="KW-1185">Reference proteome</keyword>
<dbReference type="PROSITE" id="PS51257">
    <property type="entry name" value="PROKAR_LIPOPROTEIN"/>
    <property type="match status" value="1"/>
</dbReference>
<dbReference type="InterPro" id="IPR012944">
    <property type="entry name" value="SusD_RagB_dom"/>
</dbReference>
<organism evidence="8 9">
    <name type="scientific">Parabacteroides faecis</name>
    <dbReference type="NCBI Taxonomy" id="1217282"/>
    <lineage>
        <taxon>Bacteria</taxon>
        <taxon>Pseudomonadati</taxon>
        <taxon>Bacteroidota</taxon>
        <taxon>Bacteroidia</taxon>
        <taxon>Bacteroidales</taxon>
        <taxon>Tannerellaceae</taxon>
        <taxon>Parabacteroides</taxon>
    </lineage>
</organism>